<sequence length="446" mass="49481">MSRRKYVILLLGVFTVCMALTLPKLVKPGTTVPSLGGQPGLQKPPEITNGEGTITTIHVALSMSDAEFLYWSKLNHQFNNSHPEINVKLVNYPQAEAHSEWIRQSQIGSAIDIILMDNTMIREFAVKGFLFPVDDLYAGETLADQLEALTDPLKWNGSLWGVSVDSDPLFVVWQDELLRKAGLDKPPASWSALSEAIASLHASNPELQLVELNKFDASHWTAWLGAVAGNARDAANLSALSEQSQKQLRFLAEQDAGSPSSQQTGVTPSWVERMKKRELLSSVTAWSFYRGLPEADRKQLIIGNNASAMAWIGGRSFVLTAQSEAHEAAKEWIRAMTLPDMQAARYEELGRLPARKSVYQNGFQMGYSAAKPPNWLLQVLDQPLFTPDPGWSFRWERWSELWRGISDSETMEIEEINRLIRGWNGEEESGAGGAADGLQADGKLDD</sequence>
<name>A0ABY5SE13_9BACL</name>
<dbReference type="EMBL" id="CP091430">
    <property type="protein sequence ID" value="UVI32176.1"/>
    <property type="molecule type" value="Genomic_DNA"/>
</dbReference>
<evidence type="ECO:0000256" key="4">
    <source>
        <dbReference type="SAM" id="MobiDB-lite"/>
    </source>
</evidence>
<dbReference type="Pfam" id="PF13416">
    <property type="entry name" value="SBP_bac_8"/>
    <property type="match status" value="1"/>
</dbReference>
<dbReference type="Proteomes" id="UP001057877">
    <property type="component" value="Chromosome"/>
</dbReference>
<evidence type="ECO:0000313" key="5">
    <source>
        <dbReference type="EMBL" id="UVI32176.1"/>
    </source>
</evidence>
<dbReference type="InterPro" id="IPR006059">
    <property type="entry name" value="SBP"/>
</dbReference>
<feature type="compositionally biased region" description="Low complexity" evidence="4">
    <location>
        <begin position="436"/>
        <end position="446"/>
    </location>
</feature>
<dbReference type="RefSeq" id="WP_258388235.1">
    <property type="nucleotide sequence ID" value="NZ_CP091430.1"/>
</dbReference>
<comment type="similarity">
    <text evidence="1">Belongs to the bacterial solute-binding protein 1 family.</text>
</comment>
<evidence type="ECO:0000313" key="6">
    <source>
        <dbReference type="Proteomes" id="UP001057877"/>
    </source>
</evidence>
<dbReference type="PANTHER" id="PTHR43649">
    <property type="entry name" value="ARABINOSE-BINDING PROTEIN-RELATED"/>
    <property type="match status" value="1"/>
</dbReference>
<evidence type="ECO:0000256" key="2">
    <source>
        <dbReference type="ARBA" id="ARBA00022448"/>
    </source>
</evidence>
<organism evidence="5 6">
    <name type="scientific">Paenibacillus spongiae</name>
    <dbReference type="NCBI Taxonomy" id="2909671"/>
    <lineage>
        <taxon>Bacteria</taxon>
        <taxon>Bacillati</taxon>
        <taxon>Bacillota</taxon>
        <taxon>Bacilli</taxon>
        <taxon>Bacillales</taxon>
        <taxon>Paenibacillaceae</taxon>
        <taxon>Paenibacillus</taxon>
    </lineage>
</organism>
<dbReference type="InterPro" id="IPR050490">
    <property type="entry name" value="Bact_solute-bd_prot1"/>
</dbReference>
<keyword evidence="3" id="KW-0732">Signal</keyword>
<dbReference type="PANTHER" id="PTHR43649:SF34">
    <property type="entry name" value="ABC TRANSPORTER PERIPLASMIC-BINDING PROTEIN YCJN-RELATED"/>
    <property type="match status" value="1"/>
</dbReference>
<feature type="region of interest" description="Disordered" evidence="4">
    <location>
        <begin position="425"/>
        <end position="446"/>
    </location>
</feature>
<proteinExistence type="inferred from homology"/>
<protein>
    <submittedName>
        <fullName evidence="5">Extracellular solute-binding protein</fullName>
    </submittedName>
</protein>
<keyword evidence="6" id="KW-1185">Reference proteome</keyword>
<reference evidence="5" key="1">
    <citation type="submission" date="2022-01" db="EMBL/GenBank/DDBJ databases">
        <title>Paenibacillus spongiae sp. nov., isolated from marine sponge.</title>
        <authorList>
            <person name="Li Z."/>
            <person name="Zhang M."/>
        </authorList>
    </citation>
    <scope>NUCLEOTIDE SEQUENCE</scope>
    <source>
        <strain evidence="5">PHS-Z3</strain>
    </source>
</reference>
<evidence type="ECO:0000256" key="3">
    <source>
        <dbReference type="ARBA" id="ARBA00022729"/>
    </source>
</evidence>
<dbReference type="SUPFAM" id="SSF53850">
    <property type="entry name" value="Periplasmic binding protein-like II"/>
    <property type="match status" value="1"/>
</dbReference>
<gene>
    <name evidence="5" type="ORF">L1F29_10310</name>
</gene>
<accession>A0ABY5SE13</accession>
<keyword evidence="2" id="KW-0813">Transport</keyword>
<evidence type="ECO:0000256" key="1">
    <source>
        <dbReference type="ARBA" id="ARBA00008520"/>
    </source>
</evidence>
<dbReference type="Gene3D" id="3.40.190.10">
    <property type="entry name" value="Periplasmic binding protein-like II"/>
    <property type="match status" value="1"/>
</dbReference>